<feature type="non-terminal residue" evidence="2">
    <location>
        <position position="427"/>
    </location>
</feature>
<feature type="compositionally biased region" description="Basic residues" evidence="1">
    <location>
        <begin position="18"/>
        <end position="27"/>
    </location>
</feature>
<sequence length="427" mass="50168">MSFANKQEEATASLSRQSRARKNKKQKRDYEDASNVDFNSLKEEEIFSRRRGLRKRSKINYSESDVEESDYEEKSKPSGCSEYGSHCDLYVGGVNIRTLIKTWRQSTEYVTEISKLDLLYYNIIDTSATKARIIFKDNWSAMINIIENNINSEETLNEEPGNVNKHIKEFMSNITTWAQLENVLKNEKVKLQEHRTEKYKKQALKLAKIFKYQFEDGRNNFTEEQTEYYFIINFVSQTFKLLFKNNKSLKLDWGEKTLKASAILKNESLQDDYRRSNGNKIDLVMSIVDIKLECMIMEVSGSPNEQDHTHYVGDQNKIAKMLKIIINYTIAKYPGNFEYYSDDQSKIIDHKFYVYSMYMPFSAIYYFKLEHKFECPITMRTLFRELPIFGQNLWKIKDLVQSSVSKIMKYIDGEKGEGSDREASVDL</sequence>
<evidence type="ECO:0000256" key="1">
    <source>
        <dbReference type="SAM" id="MobiDB-lite"/>
    </source>
</evidence>
<keyword evidence="3" id="KW-1185">Reference proteome</keyword>
<protein>
    <submittedName>
        <fullName evidence="2">7344_t:CDS:1</fullName>
    </submittedName>
</protein>
<comment type="caution">
    <text evidence="2">The sequence shown here is derived from an EMBL/GenBank/DDBJ whole genome shotgun (WGS) entry which is preliminary data.</text>
</comment>
<feature type="region of interest" description="Disordered" evidence="1">
    <location>
        <begin position="1"/>
        <end position="34"/>
    </location>
</feature>
<dbReference type="EMBL" id="CAJVPY010014881">
    <property type="protein sequence ID" value="CAG8748888.1"/>
    <property type="molecule type" value="Genomic_DNA"/>
</dbReference>
<proteinExistence type="predicted"/>
<reference evidence="2" key="1">
    <citation type="submission" date="2021-06" db="EMBL/GenBank/DDBJ databases">
        <authorList>
            <person name="Kallberg Y."/>
            <person name="Tangrot J."/>
            <person name="Rosling A."/>
        </authorList>
    </citation>
    <scope>NUCLEOTIDE SEQUENCE</scope>
    <source>
        <strain evidence="2">MA453B</strain>
    </source>
</reference>
<evidence type="ECO:0000313" key="2">
    <source>
        <dbReference type="EMBL" id="CAG8748888.1"/>
    </source>
</evidence>
<dbReference type="AlphaFoldDB" id="A0A9N9IUV2"/>
<name>A0A9N9IUV2_9GLOM</name>
<gene>
    <name evidence="2" type="ORF">DERYTH_LOCUS16706</name>
</gene>
<dbReference type="Proteomes" id="UP000789405">
    <property type="component" value="Unassembled WGS sequence"/>
</dbReference>
<organism evidence="2 3">
    <name type="scientific">Dentiscutata erythropus</name>
    <dbReference type="NCBI Taxonomy" id="1348616"/>
    <lineage>
        <taxon>Eukaryota</taxon>
        <taxon>Fungi</taxon>
        <taxon>Fungi incertae sedis</taxon>
        <taxon>Mucoromycota</taxon>
        <taxon>Glomeromycotina</taxon>
        <taxon>Glomeromycetes</taxon>
        <taxon>Diversisporales</taxon>
        <taxon>Gigasporaceae</taxon>
        <taxon>Dentiscutata</taxon>
    </lineage>
</organism>
<dbReference type="OrthoDB" id="2392741at2759"/>
<accession>A0A9N9IUV2</accession>
<evidence type="ECO:0000313" key="3">
    <source>
        <dbReference type="Proteomes" id="UP000789405"/>
    </source>
</evidence>